<dbReference type="InterPro" id="IPR013783">
    <property type="entry name" value="Ig-like_fold"/>
</dbReference>
<dbReference type="Pfam" id="PF01915">
    <property type="entry name" value="Glyco_hydro_3_C"/>
    <property type="match status" value="1"/>
</dbReference>
<dbReference type="PANTHER" id="PTHR42715">
    <property type="entry name" value="BETA-GLUCOSIDASE"/>
    <property type="match status" value="1"/>
</dbReference>
<dbReference type="InterPro" id="IPR001764">
    <property type="entry name" value="Glyco_hydro_3_N"/>
</dbReference>
<dbReference type="InterPro" id="IPR036962">
    <property type="entry name" value="Glyco_hydro_3_N_sf"/>
</dbReference>
<dbReference type="SUPFAM" id="SSF51445">
    <property type="entry name" value="(Trans)glycosidases"/>
    <property type="match status" value="1"/>
</dbReference>
<dbReference type="PRINTS" id="PR00133">
    <property type="entry name" value="GLHYDRLASE3"/>
</dbReference>
<dbReference type="EMBL" id="MEHA01000043">
    <property type="protein sequence ID" value="ODR39335.1"/>
    <property type="molecule type" value="Genomic_DNA"/>
</dbReference>
<dbReference type="Gene3D" id="3.40.50.1700">
    <property type="entry name" value="Glycoside hydrolase family 3 C-terminal domain"/>
    <property type="match status" value="1"/>
</dbReference>
<dbReference type="Pfam" id="PF00933">
    <property type="entry name" value="Glyco_hydro_3"/>
    <property type="match status" value="1"/>
</dbReference>
<accession>A0A1E3U6Y7</accession>
<dbReference type="Pfam" id="PF14310">
    <property type="entry name" value="Fn3-like"/>
    <property type="match status" value="1"/>
</dbReference>
<gene>
    <name evidence="4" type="ORF">BEI59_33365</name>
</gene>
<comment type="caution">
    <text evidence="4">The sequence shown here is derived from an EMBL/GenBank/DDBJ whole genome shotgun (WGS) entry which is preliminary data.</text>
</comment>
<dbReference type="InterPro" id="IPR002772">
    <property type="entry name" value="Glyco_hydro_3_C"/>
</dbReference>
<dbReference type="Proteomes" id="UP000094271">
    <property type="component" value="Unassembled WGS sequence"/>
</dbReference>
<evidence type="ECO:0000313" key="4">
    <source>
        <dbReference type="EMBL" id="ODR39335.1"/>
    </source>
</evidence>
<dbReference type="Gene3D" id="2.60.40.10">
    <property type="entry name" value="Immunoglobulins"/>
    <property type="match status" value="1"/>
</dbReference>
<dbReference type="SUPFAM" id="SSF52279">
    <property type="entry name" value="Beta-D-glucan exohydrolase, C-terminal domain"/>
    <property type="match status" value="1"/>
</dbReference>
<protein>
    <submittedName>
        <fullName evidence="4">Beta-glucosidase</fullName>
    </submittedName>
</protein>
<dbReference type="Gene3D" id="3.20.20.300">
    <property type="entry name" value="Glycoside hydrolase, family 3, N-terminal domain"/>
    <property type="match status" value="1"/>
</dbReference>
<evidence type="ECO:0000259" key="3">
    <source>
        <dbReference type="SMART" id="SM01217"/>
    </source>
</evidence>
<keyword evidence="2" id="KW-0378">Hydrolase</keyword>
<dbReference type="AlphaFoldDB" id="A0A1E3U6Y7"/>
<dbReference type="InterPro" id="IPR017853">
    <property type="entry name" value="GH"/>
</dbReference>
<dbReference type="PANTHER" id="PTHR42715:SF10">
    <property type="entry name" value="BETA-GLUCOSIDASE"/>
    <property type="match status" value="1"/>
</dbReference>
<dbReference type="SMART" id="SM01217">
    <property type="entry name" value="Fn3_like"/>
    <property type="match status" value="1"/>
</dbReference>
<comment type="similarity">
    <text evidence="1">Belongs to the glycosyl hydrolase 3 family.</text>
</comment>
<sequence>MRTGILTGTKDGTVTQREKEHAALARRAAAEGMVLLQNKNHFLPLSKNNPVALYGSGVYKTIKGGTGSGDVNERASVSIYEGMKQAGFPVSNEEWIKEYAGIYDNARMEWIKKIREGLQKHESTVDFFQFYCSHPFVIPVGNVPVKTSGETAVYVLSRVAGEGADRYARGGDYYLTKEEEEFLAAICNLYTHVILLINTGGVVDLSFLEKYENIESVLLISQPGMEGGNAVADVLSGAVNPSGKLTDTWAYQYEDYPSSATFSHNDGDVEKVLYGEDIYVGYRYFDTFRMPVRYGFGEGLSYTDFDIHAKEISVQASENNPVICVKVEIANTGKCAGREVVQIYVSSPAEKQDKPFRELAAFAKTKELQPGEKESLEICFEAEKLASYVEETGTWTLEAGTYVLWAGSSLAQAKVIGGYSLEQEVITEELTHICPVQQEYQEELDTARQELLKKLDRDELTARRQRAVQETQNSNCGVVSVDKDSWKTKSCVYRGSQMSEDEVAKQITENLTQEQLISMATGNIGKGQGGSLGAAGESVPGSAAETSDCAIKQGVAPITLADGPAGLRLMKFYDVEKETGKIAQKPFHFSLEGGVFYEDTGVQPGEERYYQYCTAIPVGTLLAQSFDTELVQEVGEMIGQELQEFRVTLWLAPGMNIHRNPLCGRNFEYYSEDPLLTGLMAAAMTRGVQSNAGVGTTIKHFACNSQEDNRMGCDSILSERALREIYLKGFEIAVKTAQPMSIMTSYNKVNGIHAANSFDLCTKAARDEWGFQGVIMTDWTTTENGPDCTAAGCMRAGNDLVMPGCQRDHENLRQELEKGMLSLDDLKACVSHSIHIILQSLAYEETQPYGKLMEK</sequence>
<organism evidence="4 5">
    <name type="scientific">Eisenbergiella tayi</name>
    <dbReference type="NCBI Taxonomy" id="1432052"/>
    <lineage>
        <taxon>Bacteria</taxon>
        <taxon>Bacillati</taxon>
        <taxon>Bacillota</taxon>
        <taxon>Clostridia</taxon>
        <taxon>Lachnospirales</taxon>
        <taxon>Lachnospiraceae</taxon>
        <taxon>Eisenbergiella</taxon>
    </lineage>
</organism>
<dbReference type="GO" id="GO:0005975">
    <property type="term" value="P:carbohydrate metabolic process"/>
    <property type="evidence" value="ECO:0007669"/>
    <property type="project" value="InterPro"/>
</dbReference>
<evidence type="ECO:0000256" key="2">
    <source>
        <dbReference type="ARBA" id="ARBA00022801"/>
    </source>
</evidence>
<evidence type="ECO:0000313" key="5">
    <source>
        <dbReference type="Proteomes" id="UP000094271"/>
    </source>
</evidence>
<dbReference type="InterPro" id="IPR036881">
    <property type="entry name" value="Glyco_hydro_3_C_sf"/>
</dbReference>
<proteinExistence type="inferred from homology"/>
<dbReference type="InterPro" id="IPR050288">
    <property type="entry name" value="Cellulose_deg_GH3"/>
</dbReference>
<reference evidence="4 5" key="1">
    <citation type="submission" date="2016-08" db="EMBL/GenBank/DDBJ databases">
        <authorList>
            <person name="Seilhamer J.J."/>
        </authorList>
    </citation>
    <scope>NUCLEOTIDE SEQUENCE [LARGE SCALE GENOMIC DNA]</scope>
    <source>
        <strain evidence="4 5">NML150140-1</strain>
    </source>
</reference>
<feature type="domain" description="Fibronectin type III-like" evidence="3">
    <location>
        <begin position="339"/>
        <end position="410"/>
    </location>
</feature>
<evidence type="ECO:0000256" key="1">
    <source>
        <dbReference type="ARBA" id="ARBA00005336"/>
    </source>
</evidence>
<name>A0A1E3U6Y7_9FIRM</name>
<dbReference type="GO" id="GO:0004553">
    <property type="term" value="F:hydrolase activity, hydrolyzing O-glycosyl compounds"/>
    <property type="evidence" value="ECO:0007669"/>
    <property type="project" value="InterPro"/>
</dbReference>
<dbReference type="InterPro" id="IPR026891">
    <property type="entry name" value="Fn3-like"/>
</dbReference>